<protein>
    <submittedName>
        <fullName evidence="6">23S rRNA (Uracil-5-)-methyltransferase RumB</fullName>
    </submittedName>
</protein>
<feature type="binding site" evidence="4">
    <location>
        <position position="248"/>
    </location>
    <ligand>
        <name>S-adenosyl-L-methionine</name>
        <dbReference type="ChEBI" id="CHEBI:59789"/>
    </ligand>
</feature>
<keyword evidence="2 4" id="KW-0808">Transferase</keyword>
<evidence type="ECO:0000256" key="5">
    <source>
        <dbReference type="PROSITE-ProRule" id="PRU10015"/>
    </source>
</evidence>
<dbReference type="GO" id="GO:0070041">
    <property type="term" value="F:rRNA (uridine-C5-)-methyltransferase activity"/>
    <property type="evidence" value="ECO:0007669"/>
    <property type="project" value="TreeGrafter"/>
</dbReference>
<dbReference type="PROSITE" id="PS01230">
    <property type="entry name" value="TRMA_1"/>
    <property type="match status" value="1"/>
</dbReference>
<dbReference type="eggNOG" id="COG2265">
    <property type="taxonomic scope" value="Bacteria"/>
</dbReference>
<evidence type="ECO:0000313" key="7">
    <source>
        <dbReference type="Proteomes" id="UP000009888"/>
    </source>
</evidence>
<dbReference type="SUPFAM" id="SSF53335">
    <property type="entry name" value="S-adenosyl-L-methionine-dependent methyltransferases"/>
    <property type="match status" value="1"/>
</dbReference>
<dbReference type="Pfam" id="PF05958">
    <property type="entry name" value="tRNA_U5-meth_tr"/>
    <property type="match status" value="1"/>
</dbReference>
<sequence>MNVPYERQLAAKLERARAVLAPWAPRWLPPASSPESHFRNKAKMVVGGSVQAPTLGILDAEKTGVDLRECGLYDERIAATFPPLSEFITRAKLVPFDVRSGRGELKNILVSVAPSGALMIRFVLRSTESVVRIKKHLPWLRERIPQALVVTANLLPERAALVEGTEEIFLTDAEQLPMQLGPDFELYLRPGSFFQTNTDIARAMYAQARAWCEQSVARRPVAIWDLYCGVGGFALSVAGPGRNVLGVEISEPAIRAAKRAAARAGHAERAESAASGSVRFIAGDAAQAAREESEAPDIVIVNPPRRGLKELAPWLEEHRPPWAIYSSCNIATLATDLEVMKSYEALEARLFDMFPQTEHMETMALLRLRA</sequence>
<dbReference type="InterPro" id="IPR030390">
    <property type="entry name" value="MeTrfase_TrmA_AS"/>
</dbReference>
<keyword evidence="3 4" id="KW-0949">S-adenosyl-L-methionine</keyword>
<comment type="similarity">
    <text evidence="4">Belongs to the class I-like SAM-binding methyltransferase superfamily. RNA M5U methyltransferase family.</text>
</comment>
<dbReference type="AlphaFoldDB" id="K9EIJ7"/>
<dbReference type="Gene3D" id="2.40.50.1070">
    <property type="match status" value="1"/>
</dbReference>
<dbReference type="STRING" id="202789.GCA_001457435_01651"/>
<name>K9EIJ7_9ACTO</name>
<evidence type="ECO:0000256" key="3">
    <source>
        <dbReference type="ARBA" id="ARBA00022691"/>
    </source>
</evidence>
<dbReference type="InterPro" id="IPR029063">
    <property type="entry name" value="SAM-dependent_MTases_sf"/>
</dbReference>
<dbReference type="Proteomes" id="UP000009888">
    <property type="component" value="Unassembled WGS sequence"/>
</dbReference>
<feature type="binding site" evidence="4">
    <location>
        <position position="302"/>
    </location>
    <ligand>
        <name>S-adenosyl-L-methionine</name>
        <dbReference type="ChEBI" id="CHEBI:59789"/>
    </ligand>
</feature>
<dbReference type="CDD" id="cd02440">
    <property type="entry name" value="AdoMet_MTases"/>
    <property type="match status" value="1"/>
</dbReference>
<dbReference type="PROSITE" id="PS51687">
    <property type="entry name" value="SAM_MT_RNA_M5U"/>
    <property type="match status" value="1"/>
</dbReference>
<dbReference type="PATRIC" id="fig|883066.3.peg.504"/>
<proteinExistence type="inferred from homology"/>
<feature type="active site" description="Nucleophile" evidence="4">
    <location>
        <position position="328"/>
    </location>
</feature>
<dbReference type="HOGENOM" id="CLU_014689_0_0_11"/>
<dbReference type="PANTHER" id="PTHR11061">
    <property type="entry name" value="RNA M5U METHYLTRANSFERASE"/>
    <property type="match status" value="1"/>
</dbReference>
<comment type="caution">
    <text evidence="6">The sequence shown here is derived from an EMBL/GenBank/DDBJ whole genome shotgun (WGS) entry which is preliminary data.</text>
</comment>
<organism evidence="6 7">
    <name type="scientific">Actinobaculum massiliense ACS-171-V-Col2</name>
    <dbReference type="NCBI Taxonomy" id="883066"/>
    <lineage>
        <taxon>Bacteria</taxon>
        <taxon>Bacillati</taxon>
        <taxon>Actinomycetota</taxon>
        <taxon>Actinomycetes</taxon>
        <taxon>Actinomycetales</taxon>
        <taxon>Actinomycetaceae</taxon>
        <taxon>Actinobaculum</taxon>
    </lineage>
</organism>
<feature type="active site" evidence="5">
    <location>
        <position position="328"/>
    </location>
</feature>
<keyword evidence="1 4" id="KW-0489">Methyltransferase</keyword>
<dbReference type="GO" id="GO:0070475">
    <property type="term" value="P:rRNA base methylation"/>
    <property type="evidence" value="ECO:0007669"/>
    <property type="project" value="TreeGrafter"/>
</dbReference>
<evidence type="ECO:0000256" key="2">
    <source>
        <dbReference type="ARBA" id="ARBA00022679"/>
    </source>
</evidence>
<accession>K9EIJ7</accession>
<dbReference type="PROSITE" id="PS01231">
    <property type="entry name" value="TRMA_2"/>
    <property type="match status" value="1"/>
</dbReference>
<evidence type="ECO:0000313" key="6">
    <source>
        <dbReference type="EMBL" id="EKU95696.1"/>
    </source>
</evidence>
<feature type="binding site" evidence="4">
    <location>
        <position position="227"/>
    </location>
    <ligand>
        <name>S-adenosyl-L-methionine</name>
        <dbReference type="ChEBI" id="CHEBI:59789"/>
    </ligand>
</feature>
<evidence type="ECO:0000256" key="4">
    <source>
        <dbReference type="PROSITE-ProRule" id="PRU01024"/>
    </source>
</evidence>
<evidence type="ECO:0000256" key="1">
    <source>
        <dbReference type="ARBA" id="ARBA00022603"/>
    </source>
</evidence>
<feature type="binding site" evidence="4">
    <location>
        <position position="195"/>
    </location>
    <ligand>
        <name>S-adenosyl-L-methionine</name>
        <dbReference type="ChEBI" id="CHEBI:59789"/>
    </ligand>
</feature>
<dbReference type="InterPro" id="IPR030391">
    <property type="entry name" value="MeTrfase_TrmA_CS"/>
</dbReference>
<dbReference type="EMBL" id="AGWL01000002">
    <property type="protein sequence ID" value="EKU95696.1"/>
    <property type="molecule type" value="Genomic_DNA"/>
</dbReference>
<dbReference type="InterPro" id="IPR010280">
    <property type="entry name" value="U5_MeTrfase_fam"/>
</dbReference>
<dbReference type="PANTHER" id="PTHR11061:SF30">
    <property type="entry name" value="TRNA (URACIL(54)-C(5))-METHYLTRANSFERASE"/>
    <property type="match status" value="1"/>
</dbReference>
<gene>
    <name evidence="6" type="ORF">HMPREF9233_00483</name>
</gene>
<keyword evidence="7" id="KW-1185">Reference proteome</keyword>
<reference evidence="6 7" key="1">
    <citation type="submission" date="2012-09" db="EMBL/GenBank/DDBJ databases">
        <title>The Genome Sequence of Actinobaculum massiliae ACS-171-V-COL2.</title>
        <authorList>
            <consortium name="The Broad Institute Genome Sequencing Platform"/>
            <person name="Earl A."/>
            <person name="Ward D."/>
            <person name="Feldgarden M."/>
            <person name="Gevers D."/>
            <person name="Saerens B."/>
            <person name="Vaneechoutte M."/>
            <person name="Walker B."/>
            <person name="Young S.K."/>
            <person name="Zeng Q."/>
            <person name="Gargeya S."/>
            <person name="Fitzgerald M."/>
            <person name="Haas B."/>
            <person name="Abouelleil A."/>
            <person name="Alvarado L."/>
            <person name="Arachchi H.M."/>
            <person name="Berlin A."/>
            <person name="Chapman S.B."/>
            <person name="Goldberg J."/>
            <person name="Griggs A."/>
            <person name="Gujja S."/>
            <person name="Hansen M."/>
            <person name="Howarth C."/>
            <person name="Imamovic A."/>
            <person name="Larimer J."/>
            <person name="McCowen C."/>
            <person name="Montmayeur A."/>
            <person name="Murphy C."/>
            <person name="Neiman D."/>
            <person name="Pearson M."/>
            <person name="Priest M."/>
            <person name="Roberts A."/>
            <person name="Saif S."/>
            <person name="Shea T."/>
            <person name="Sisk P."/>
            <person name="Sykes S."/>
            <person name="Wortman J."/>
            <person name="Nusbaum C."/>
            <person name="Birren B."/>
        </authorList>
    </citation>
    <scope>NUCLEOTIDE SEQUENCE [LARGE SCALE GENOMIC DNA]</scope>
    <source>
        <strain evidence="7">ACS-171-V-Col2</strain>
    </source>
</reference>
<dbReference type="Gene3D" id="3.40.50.150">
    <property type="entry name" value="Vaccinia Virus protein VP39"/>
    <property type="match status" value="1"/>
</dbReference>